<dbReference type="Proteomes" id="UP001595444">
    <property type="component" value="Unassembled WGS sequence"/>
</dbReference>
<evidence type="ECO:0000256" key="1">
    <source>
        <dbReference type="ARBA" id="ARBA00023015"/>
    </source>
</evidence>
<dbReference type="PANTHER" id="PTHR44688">
    <property type="entry name" value="DNA-BINDING TRANSCRIPTIONAL ACTIVATOR DEVR_DOSR"/>
    <property type="match status" value="1"/>
</dbReference>
<dbReference type="PRINTS" id="PR00038">
    <property type="entry name" value="HTHLUXR"/>
</dbReference>
<keyword evidence="2" id="KW-0238">DNA-binding</keyword>
<evidence type="ECO:0000259" key="4">
    <source>
        <dbReference type="PROSITE" id="PS50043"/>
    </source>
</evidence>
<organism evidence="5 6">
    <name type="scientific">Kordiimonas pumila</name>
    <dbReference type="NCBI Taxonomy" id="2161677"/>
    <lineage>
        <taxon>Bacteria</taxon>
        <taxon>Pseudomonadati</taxon>
        <taxon>Pseudomonadota</taxon>
        <taxon>Alphaproteobacteria</taxon>
        <taxon>Kordiimonadales</taxon>
        <taxon>Kordiimonadaceae</taxon>
        <taxon>Kordiimonas</taxon>
    </lineage>
</organism>
<dbReference type="InterPro" id="IPR016032">
    <property type="entry name" value="Sig_transdc_resp-reg_C-effctor"/>
</dbReference>
<reference evidence="6" key="1">
    <citation type="journal article" date="2019" name="Int. J. Syst. Evol. Microbiol.">
        <title>The Global Catalogue of Microorganisms (GCM) 10K type strain sequencing project: providing services to taxonomists for standard genome sequencing and annotation.</title>
        <authorList>
            <consortium name="The Broad Institute Genomics Platform"/>
            <consortium name="The Broad Institute Genome Sequencing Center for Infectious Disease"/>
            <person name="Wu L."/>
            <person name="Ma J."/>
        </authorList>
    </citation>
    <scope>NUCLEOTIDE SEQUENCE [LARGE SCALE GENOMIC DNA]</scope>
    <source>
        <strain evidence="6">KCTC 62164</strain>
    </source>
</reference>
<evidence type="ECO:0000313" key="6">
    <source>
        <dbReference type="Proteomes" id="UP001595444"/>
    </source>
</evidence>
<proteinExistence type="predicted"/>
<dbReference type="PROSITE" id="PS00622">
    <property type="entry name" value="HTH_LUXR_1"/>
    <property type="match status" value="1"/>
</dbReference>
<dbReference type="PANTHER" id="PTHR44688:SF16">
    <property type="entry name" value="DNA-BINDING TRANSCRIPTIONAL ACTIVATOR DEVR_DOSR"/>
    <property type="match status" value="1"/>
</dbReference>
<dbReference type="RefSeq" id="WP_194213764.1">
    <property type="nucleotide sequence ID" value="NZ_CP061205.1"/>
</dbReference>
<dbReference type="Gene3D" id="1.10.10.10">
    <property type="entry name" value="Winged helix-like DNA-binding domain superfamily/Winged helix DNA-binding domain"/>
    <property type="match status" value="1"/>
</dbReference>
<evidence type="ECO:0000313" key="5">
    <source>
        <dbReference type="EMBL" id="MFC3052576.1"/>
    </source>
</evidence>
<dbReference type="Pfam" id="PF00196">
    <property type="entry name" value="GerE"/>
    <property type="match status" value="1"/>
</dbReference>
<name>A0ABV7D6L1_9PROT</name>
<keyword evidence="1" id="KW-0805">Transcription regulation</keyword>
<gene>
    <name evidence="5" type="ORF">ACFOKA_11745</name>
</gene>
<dbReference type="InterPro" id="IPR000792">
    <property type="entry name" value="Tscrpt_reg_LuxR_C"/>
</dbReference>
<dbReference type="SMART" id="SM00421">
    <property type="entry name" value="HTH_LUXR"/>
    <property type="match status" value="1"/>
</dbReference>
<keyword evidence="3" id="KW-0804">Transcription</keyword>
<protein>
    <submittedName>
        <fullName evidence="5">Helix-turn-helix transcriptional regulator</fullName>
    </submittedName>
</protein>
<feature type="domain" description="HTH luxR-type" evidence="4">
    <location>
        <begin position="181"/>
        <end position="244"/>
    </location>
</feature>
<evidence type="ECO:0000256" key="3">
    <source>
        <dbReference type="ARBA" id="ARBA00023163"/>
    </source>
</evidence>
<dbReference type="PROSITE" id="PS50043">
    <property type="entry name" value="HTH_LUXR_2"/>
    <property type="match status" value="1"/>
</dbReference>
<sequence>MKFINPDIGLRLFEKAGTNLLSEAMLAAAQTMIPAKEIFAYRATESSTPEMLLSYGMDSGAERRATSFAAHFFISDPIRKTRYNIKPDTGFYQHVNISQIERGDYRWHCFEKPGFTDKLCFGWQRGKESFVLTFYVKDKNELPSTPLFEAFGNMCLTVLIHHRDILEKHACPLADRLHSIINERYPMLTVREAEICALTLAGIKAPEIANTLGISPNTVLTYRQRAYARLGIRSTNELLGSIIN</sequence>
<evidence type="ECO:0000256" key="2">
    <source>
        <dbReference type="ARBA" id="ARBA00023125"/>
    </source>
</evidence>
<comment type="caution">
    <text evidence="5">The sequence shown here is derived from an EMBL/GenBank/DDBJ whole genome shotgun (WGS) entry which is preliminary data.</text>
</comment>
<dbReference type="InterPro" id="IPR036388">
    <property type="entry name" value="WH-like_DNA-bd_sf"/>
</dbReference>
<dbReference type="SUPFAM" id="SSF46894">
    <property type="entry name" value="C-terminal effector domain of the bipartite response regulators"/>
    <property type="match status" value="1"/>
</dbReference>
<accession>A0ABV7D6L1</accession>
<dbReference type="CDD" id="cd06170">
    <property type="entry name" value="LuxR_C_like"/>
    <property type="match status" value="1"/>
</dbReference>
<keyword evidence="6" id="KW-1185">Reference proteome</keyword>
<dbReference type="EMBL" id="JBHRSL010000010">
    <property type="protein sequence ID" value="MFC3052576.1"/>
    <property type="molecule type" value="Genomic_DNA"/>
</dbReference>